<keyword evidence="8 12" id="KW-0812">Transmembrane</keyword>
<comment type="subcellular location">
    <subcellularLocation>
        <location evidence="1 12">Endoplasmic reticulum membrane</location>
        <topology evidence="1 12">Multi-pass membrane protein</topology>
    </subcellularLocation>
</comment>
<feature type="transmembrane region" description="Helical" evidence="12">
    <location>
        <begin position="245"/>
        <end position="266"/>
    </location>
</feature>
<feature type="transmembrane region" description="Helical" evidence="12">
    <location>
        <begin position="115"/>
        <end position="134"/>
    </location>
</feature>
<keyword evidence="5 12" id="KW-0337">GPI-anchor biosynthesis</keyword>
<evidence type="ECO:0000256" key="5">
    <source>
        <dbReference type="ARBA" id="ARBA00022502"/>
    </source>
</evidence>
<evidence type="ECO:0000313" key="15">
    <source>
        <dbReference type="Proteomes" id="UP000184330"/>
    </source>
</evidence>
<dbReference type="PANTHER" id="PTHR12468:SF2">
    <property type="entry name" value="GPI MANNOSYLTRANSFERASE 2"/>
    <property type="match status" value="1"/>
</dbReference>
<sequence>MQPQNLVRCRPIRSLILAFAAWKALLLLIALCSPGPGYDTSTTLALRGDTQLPGPLTYVIGKLTKWDAIYYVKAATRGYRYEQEWAFGWGFTRLIALCTAVIGKLGVSHYDGLEAIVAIIIAHSAHLLSVLVLYHLTLAIFAGAAGTALTAAALHIISPAGLFLSAPCAESSCALLTFSGCLLFTKSFGPNSLGRDLLVLASGVLFGVATTFRSNGLLSGILLLEEAFRTLYFLRHGFHLSTVRRLFTTGLGGVAVAVGFLLPQYIAYSEYCGQSSSGAPRPWCDRTLPSIYTFVQVHYWNNGLFNYWTLSNAPLFILGAPMFIIMTVSGLWAIRDSPFSQPKNVVKTVDLTEPQRYQVLRNLAATQLLLTVYTLTTAHAQIITRISSASPVWVWFLAVACAKDESIARHFVSFMVIYAVVQGGLFASFLPPA</sequence>
<feature type="chain" id="PRO_5012769743" description="GPI mannosyltransferase 2" evidence="13">
    <location>
        <begin position="38"/>
        <end position="433"/>
    </location>
</feature>
<evidence type="ECO:0000256" key="6">
    <source>
        <dbReference type="ARBA" id="ARBA00022676"/>
    </source>
</evidence>
<evidence type="ECO:0000256" key="8">
    <source>
        <dbReference type="ARBA" id="ARBA00022692"/>
    </source>
</evidence>
<reference evidence="14 15" key="1">
    <citation type="submission" date="2016-03" db="EMBL/GenBank/DDBJ databases">
        <authorList>
            <person name="Ploux O."/>
        </authorList>
    </citation>
    <scope>NUCLEOTIDE SEQUENCE [LARGE SCALE GENOMIC DNA]</scope>
    <source>
        <strain evidence="14 15">UAMH 11012</strain>
    </source>
</reference>
<dbReference type="GO" id="GO:0005789">
    <property type="term" value="C:endoplasmic reticulum membrane"/>
    <property type="evidence" value="ECO:0007669"/>
    <property type="project" value="UniProtKB-SubCell"/>
</dbReference>
<comment type="function">
    <text evidence="12">Mannosyltransferase involved in glycosylphosphatidylinositol-anchor biosynthesis.</text>
</comment>
<keyword evidence="7 12" id="KW-0808">Transferase</keyword>
<dbReference type="Proteomes" id="UP000184330">
    <property type="component" value="Unassembled WGS sequence"/>
</dbReference>
<keyword evidence="10 12" id="KW-1133">Transmembrane helix</keyword>
<protein>
    <recommendedName>
        <fullName evidence="4 12">GPI mannosyltransferase 2</fullName>
        <ecNumber evidence="12">2.4.1.-</ecNumber>
    </recommendedName>
</protein>
<comment type="similarity">
    <text evidence="3 12">Belongs to the PIGV family.</text>
</comment>
<dbReference type="GO" id="GO:0004376">
    <property type="term" value="F:GPI mannosyltransferase activity"/>
    <property type="evidence" value="ECO:0007669"/>
    <property type="project" value="InterPro"/>
</dbReference>
<evidence type="ECO:0000256" key="4">
    <source>
        <dbReference type="ARBA" id="ARBA00013795"/>
    </source>
</evidence>
<keyword evidence="15" id="KW-1185">Reference proteome</keyword>
<evidence type="ECO:0000256" key="2">
    <source>
        <dbReference type="ARBA" id="ARBA00004687"/>
    </source>
</evidence>
<dbReference type="EMBL" id="FJOG01000014">
    <property type="protein sequence ID" value="CZR59420.1"/>
    <property type="molecule type" value="Genomic_DNA"/>
</dbReference>
<keyword evidence="13" id="KW-0732">Signal</keyword>
<feature type="transmembrane region" description="Helical" evidence="12">
    <location>
        <begin position="411"/>
        <end position="430"/>
    </location>
</feature>
<comment type="pathway">
    <text evidence="2 12">Glycolipid biosynthesis; glycosylphosphatidylinositol-anchor biosynthesis.</text>
</comment>
<feature type="signal peptide" evidence="13">
    <location>
        <begin position="1"/>
        <end position="37"/>
    </location>
</feature>
<evidence type="ECO:0000256" key="10">
    <source>
        <dbReference type="ARBA" id="ARBA00022989"/>
    </source>
</evidence>
<dbReference type="UniPathway" id="UPA00196"/>
<feature type="transmembrane region" description="Helical" evidence="12">
    <location>
        <begin position="85"/>
        <end position="103"/>
    </location>
</feature>
<name>A0A1L7X309_9HELO</name>
<evidence type="ECO:0000256" key="9">
    <source>
        <dbReference type="ARBA" id="ARBA00022824"/>
    </source>
</evidence>
<feature type="transmembrane region" description="Helical" evidence="12">
    <location>
        <begin position="140"/>
        <end position="157"/>
    </location>
</feature>
<dbReference type="InterPro" id="IPR007315">
    <property type="entry name" value="PIG-V/Gpi18"/>
</dbReference>
<dbReference type="GO" id="GO:0031501">
    <property type="term" value="C:mannosyltransferase complex"/>
    <property type="evidence" value="ECO:0007669"/>
    <property type="project" value="TreeGrafter"/>
</dbReference>
<proteinExistence type="inferred from homology"/>
<evidence type="ECO:0000256" key="7">
    <source>
        <dbReference type="ARBA" id="ARBA00022679"/>
    </source>
</evidence>
<keyword evidence="11 12" id="KW-0472">Membrane</keyword>
<feature type="transmembrane region" description="Helical" evidence="12">
    <location>
        <begin position="313"/>
        <end position="334"/>
    </location>
</feature>
<dbReference type="OrthoDB" id="10252502at2759"/>
<keyword evidence="6 12" id="KW-0328">Glycosyltransferase</keyword>
<gene>
    <name evidence="14" type="ORF">PAC_09312</name>
</gene>
<feature type="transmembrane region" description="Helical" evidence="12">
    <location>
        <begin position="197"/>
        <end position="224"/>
    </location>
</feature>
<dbReference type="PANTHER" id="PTHR12468">
    <property type="entry name" value="GPI MANNOSYLTRANSFERASE 2"/>
    <property type="match status" value="1"/>
</dbReference>
<accession>A0A1L7X309</accession>
<evidence type="ECO:0000256" key="12">
    <source>
        <dbReference type="RuleBase" id="RU363112"/>
    </source>
</evidence>
<evidence type="ECO:0000256" key="11">
    <source>
        <dbReference type="ARBA" id="ARBA00023136"/>
    </source>
</evidence>
<dbReference type="STRING" id="576137.A0A1L7X309"/>
<dbReference type="GO" id="GO:0006506">
    <property type="term" value="P:GPI anchor biosynthetic process"/>
    <property type="evidence" value="ECO:0007669"/>
    <property type="project" value="UniProtKB-UniPathway"/>
</dbReference>
<dbReference type="GO" id="GO:0000009">
    <property type="term" value="F:alpha-1,6-mannosyltransferase activity"/>
    <property type="evidence" value="ECO:0007669"/>
    <property type="project" value="InterPro"/>
</dbReference>
<organism evidence="14 15">
    <name type="scientific">Phialocephala subalpina</name>
    <dbReference type="NCBI Taxonomy" id="576137"/>
    <lineage>
        <taxon>Eukaryota</taxon>
        <taxon>Fungi</taxon>
        <taxon>Dikarya</taxon>
        <taxon>Ascomycota</taxon>
        <taxon>Pezizomycotina</taxon>
        <taxon>Leotiomycetes</taxon>
        <taxon>Helotiales</taxon>
        <taxon>Mollisiaceae</taxon>
        <taxon>Phialocephala</taxon>
        <taxon>Phialocephala fortinii species complex</taxon>
    </lineage>
</organism>
<evidence type="ECO:0000256" key="3">
    <source>
        <dbReference type="ARBA" id="ARBA00008698"/>
    </source>
</evidence>
<dbReference type="Pfam" id="PF04188">
    <property type="entry name" value="Mannosyl_trans2"/>
    <property type="match status" value="1"/>
</dbReference>
<evidence type="ECO:0000256" key="13">
    <source>
        <dbReference type="SAM" id="SignalP"/>
    </source>
</evidence>
<keyword evidence="9 12" id="KW-0256">Endoplasmic reticulum</keyword>
<evidence type="ECO:0000256" key="1">
    <source>
        <dbReference type="ARBA" id="ARBA00004477"/>
    </source>
</evidence>
<dbReference type="EC" id="2.4.1.-" evidence="12"/>
<dbReference type="AlphaFoldDB" id="A0A1L7X309"/>
<comment type="caution">
    <text evidence="12">Lacks conserved residue(s) required for the propagation of feature annotation.</text>
</comment>
<evidence type="ECO:0000313" key="14">
    <source>
        <dbReference type="EMBL" id="CZR59420.1"/>
    </source>
</evidence>